<name>A0A8S9KKG9_BRACR</name>
<comment type="caution">
    <text evidence="2">The sequence shown here is derived from an EMBL/GenBank/DDBJ whole genome shotgun (WGS) entry which is preliminary data.</text>
</comment>
<dbReference type="EMBL" id="QGKY02000164">
    <property type="protein sequence ID" value="KAF2594819.1"/>
    <property type="molecule type" value="Genomic_DNA"/>
</dbReference>
<accession>A0A8S9KKG9</accession>
<gene>
    <name evidence="2" type="ORF">F2Q70_00045388</name>
</gene>
<keyword evidence="1" id="KW-0732">Signal</keyword>
<sequence>MARNANSSVFLEVWLRVVSGSSVSSPLVKQNSAAPSARSIIQAWSEIRESLQSQRFDTRYLQALRALVSSESTIHVADPRAFQPS</sequence>
<evidence type="ECO:0000313" key="2">
    <source>
        <dbReference type="EMBL" id="KAF2594819.1"/>
    </source>
</evidence>
<reference evidence="2" key="1">
    <citation type="submission" date="2019-12" db="EMBL/GenBank/DDBJ databases">
        <title>Genome sequencing and annotation of Brassica cretica.</title>
        <authorList>
            <person name="Studholme D.J."/>
            <person name="Sarris P.F."/>
        </authorList>
    </citation>
    <scope>NUCLEOTIDE SEQUENCE</scope>
    <source>
        <strain evidence="2">PFS-102/07</strain>
        <tissue evidence="2">Leaf</tissue>
    </source>
</reference>
<dbReference type="PANTHER" id="PTHR36337">
    <property type="entry name" value="OBSCURIN-LIKE PROTEIN"/>
    <property type="match status" value="1"/>
</dbReference>
<organism evidence="2">
    <name type="scientific">Brassica cretica</name>
    <name type="common">Mustard</name>
    <dbReference type="NCBI Taxonomy" id="69181"/>
    <lineage>
        <taxon>Eukaryota</taxon>
        <taxon>Viridiplantae</taxon>
        <taxon>Streptophyta</taxon>
        <taxon>Embryophyta</taxon>
        <taxon>Tracheophyta</taxon>
        <taxon>Spermatophyta</taxon>
        <taxon>Magnoliopsida</taxon>
        <taxon>eudicotyledons</taxon>
        <taxon>Gunneridae</taxon>
        <taxon>Pentapetalae</taxon>
        <taxon>rosids</taxon>
        <taxon>malvids</taxon>
        <taxon>Brassicales</taxon>
        <taxon>Brassicaceae</taxon>
        <taxon>Brassiceae</taxon>
        <taxon>Brassica</taxon>
    </lineage>
</organism>
<evidence type="ECO:0000256" key="1">
    <source>
        <dbReference type="SAM" id="SignalP"/>
    </source>
</evidence>
<feature type="chain" id="PRO_5035780853" evidence="1">
    <location>
        <begin position="21"/>
        <end position="85"/>
    </location>
</feature>
<dbReference type="PANTHER" id="PTHR36337:SF1">
    <property type="entry name" value="OBSCURIN-LIKE PROTEIN"/>
    <property type="match status" value="1"/>
</dbReference>
<proteinExistence type="predicted"/>
<protein>
    <submittedName>
        <fullName evidence="2">Uncharacterized protein</fullName>
    </submittedName>
</protein>
<dbReference type="AlphaFoldDB" id="A0A8S9KKG9"/>
<feature type="signal peptide" evidence="1">
    <location>
        <begin position="1"/>
        <end position="20"/>
    </location>
</feature>